<dbReference type="Proteomes" id="UP000478052">
    <property type="component" value="Unassembled WGS sequence"/>
</dbReference>
<evidence type="ECO:0000313" key="3">
    <source>
        <dbReference type="Proteomes" id="UP000478052"/>
    </source>
</evidence>
<dbReference type="EMBL" id="VUJU01003936">
    <property type="protein sequence ID" value="KAF0756127.1"/>
    <property type="molecule type" value="Genomic_DNA"/>
</dbReference>
<evidence type="ECO:0000313" key="2">
    <source>
        <dbReference type="EMBL" id="KAF0756127.1"/>
    </source>
</evidence>
<feature type="region of interest" description="Disordered" evidence="1">
    <location>
        <begin position="1"/>
        <end position="22"/>
    </location>
</feature>
<organism evidence="2 3">
    <name type="scientific">Aphis craccivora</name>
    <name type="common">Cowpea aphid</name>
    <dbReference type="NCBI Taxonomy" id="307492"/>
    <lineage>
        <taxon>Eukaryota</taxon>
        <taxon>Metazoa</taxon>
        <taxon>Ecdysozoa</taxon>
        <taxon>Arthropoda</taxon>
        <taxon>Hexapoda</taxon>
        <taxon>Insecta</taxon>
        <taxon>Pterygota</taxon>
        <taxon>Neoptera</taxon>
        <taxon>Paraneoptera</taxon>
        <taxon>Hemiptera</taxon>
        <taxon>Sternorrhyncha</taxon>
        <taxon>Aphidomorpha</taxon>
        <taxon>Aphidoidea</taxon>
        <taxon>Aphididae</taxon>
        <taxon>Aphidini</taxon>
        <taxon>Aphis</taxon>
        <taxon>Aphis</taxon>
    </lineage>
</organism>
<accession>A0A6G0YIA8</accession>
<dbReference type="AlphaFoldDB" id="A0A6G0YIA8"/>
<gene>
    <name evidence="2" type="ORF">FWK35_00008638</name>
</gene>
<dbReference type="OrthoDB" id="6629199at2759"/>
<sequence length="64" mass="7530">MIGHTLRHGDELHKGTRSRGRSRTRYINQIMQDAGVTSYRELKNMANDREKWRITIKNCILSKS</sequence>
<name>A0A6G0YIA8_APHCR</name>
<keyword evidence="3" id="KW-1185">Reference proteome</keyword>
<proteinExistence type="predicted"/>
<comment type="caution">
    <text evidence="2">The sequence shown here is derived from an EMBL/GenBank/DDBJ whole genome shotgun (WGS) entry which is preliminary data.</text>
</comment>
<evidence type="ECO:0000256" key="1">
    <source>
        <dbReference type="SAM" id="MobiDB-lite"/>
    </source>
</evidence>
<protein>
    <submittedName>
        <fullName evidence="2">Craniofacial development protein 2-like</fullName>
    </submittedName>
</protein>
<reference evidence="2 3" key="1">
    <citation type="submission" date="2019-08" db="EMBL/GenBank/DDBJ databases">
        <title>Whole genome of Aphis craccivora.</title>
        <authorList>
            <person name="Voronova N.V."/>
            <person name="Shulinski R.S."/>
            <person name="Bandarenka Y.V."/>
            <person name="Zhorov D.G."/>
            <person name="Warner D."/>
        </authorList>
    </citation>
    <scope>NUCLEOTIDE SEQUENCE [LARGE SCALE GENOMIC DNA]</scope>
    <source>
        <strain evidence="2">180601</strain>
        <tissue evidence="2">Whole Body</tissue>
    </source>
</reference>